<sequence length="336" mass="38732">MSASFEPIELWVDITRCHQESKRAWSTLPIVEHLIFCTDEPSKAGSVRDIFTGYNLEVKRNTRQKNGGKRAKDAGRAVDKDIFKRPGVSAPKNEVKAAGVAESLLQLQLTLLDRFFQVLRNPVLRDVFKALYLPQRDQNDDAKSVDSSEHEQERVSSPTRKDNPSTPPQTPEESRLILYNAEDLGEWKIYLEPEAQADLRKSRRRDGKAFNIVTKKLRELSHGHFSPDNQKRLIGSETKTPVYEAKMTHNTRLIYQVDCTPDTESNVERQVLRVHGIYTHAQLGRNLWKYIDDRTTRRGAEYRKRFRNKPSHKGDYVVAPASFPLDPPRKGENKRR</sequence>
<dbReference type="Proteomes" id="UP000250043">
    <property type="component" value="Unassembled WGS sequence"/>
</dbReference>
<reference evidence="2 3" key="1">
    <citation type="submission" date="2016-07" db="EMBL/GenBank/DDBJ databases">
        <title>Draft genome of the white-rot fungus Obba rivulosa 3A-2.</title>
        <authorList>
            <consortium name="DOE Joint Genome Institute"/>
            <person name="Miettinen O."/>
            <person name="Riley R."/>
            <person name="Acob R."/>
            <person name="Barry K."/>
            <person name="Cullen D."/>
            <person name="De Vries R."/>
            <person name="Hainaut M."/>
            <person name="Hatakka A."/>
            <person name="Henrissat B."/>
            <person name="Hilden K."/>
            <person name="Kuo R."/>
            <person name="Labutti K."/>
            <person name="Lipzen A."/>
            <person name="Makela M.R."/>
            <person name="Sandor L."/>
            <person name="Spatafora J.W."/>
            <person name="Grigoriev I.V."/>
            <person name="Hibbett D.S."/>
        </authorList>
    </citation>
    <scope>NUCLEOTIDE SEQUENCE [LARGE SCALE GENOMIC DNA]</scope>
    <source>
        <strain evidence="2 3">3A-2</strain>
    </source>
</reference>
<feature type="compositionally biased region" description="Basic and acidic residues" evidence="1">
    <location>
        <begin position="327"/>
        <end position="336"/>
    </location>
</feature>
<feature type="region of interest" description="Disordered" evidence="1">
    <location>
        <begin position="308"/>
        <end position="336"/>
    </location>
</feature>
<protein>
    <submittedName>
        <fullName evidence="2">Uncharacterized protein</fullName>
    </submittedName>
</protein>
<dbReference type="AlphaFoldDB" id="A0A8E2DN51"/>
<evidence type="ECO:0000256" key="1">
    <source>
        <dbReference type="SAM" id="MobiDB-lite"/>
    </source>
</evidence>
<feature type="region of interest" description="Disordered" evidence="1">
    <location>
        <begin position="138"/>
        <end position="175"/>
    </location>
</feature>
<gene>
    <name evidence="2" type="ORF">OBBRIDRAFT_836171</name>
</gene>
<dbReference type="OrthoDB" id="2755216at2759"/>
<organism evidence="2 3">
    <name type="scientific">Obba rivulosa</name>
    <dbReference type="NCBI Taxonomy" id="1052685"/>
    <lineage>
        <taxon>Eukaryota</taxon>
        <taxon>Fungi</taxon>
        <taxon>Dikarya</taxon>
        <taxon>Basidiomycota</taxon>
        <taxon>Agaricomycotina</taxon>
        <taxon>Agaricomycetes</taxon>
        <taxon>Polyporales</taxon>
        <taxon>Gelatoporiaceae</taxon>
        <taxon>Obba</taxon>
    </lineage>
</organism>
<proteinExistence type="predicted"/>
<evidence type="ECO:0000313" key="3">
    <source>
        <dbReference type="Proteomes" id="UP000250043"/>
    </source>
</evidence>
<feature type="compositionally biased region" description="Basic and acidic residues" evidence="1">
    <location>
        <begin position="138"/>
        <end position="163"/>
    </location>
</feature>
<dbReference type="EMBL" id="KV722438">
    <property type="protein sequence ID" value="OCH88978.1"/>
    <property type="molecule type" value="Genomic_DNA"/>
</dbReference>
<evidence type="ECO:0000313" key="2">
    <source>
        <dbReference type="EMBL" id="OCH88978.1"/>
    </source>
</evidence>
<accession>A0A8E2DN51</accession>
<keyword evidence="3" id="KW-1185">Reference proteome</keyword>
<name>A0A8E2DN51_9APHY</name>